<dbReference type="InterPro" id="IPR050815">
    <property type="entry name" value="TF_fung"/>
</dbReference>
<evidence type="ECO:0008006" key="9">
    <source>
        <dbReference type="Google" id="ProtNLM"/>
    </source>
</evidence>
<dbReference type="Proteomes" id="UP000663850">
    <property type="component" value="Unassembled WGS sequence"/>
</dbReference>
<evidence type="ECO:0000256" key="2">
    <source>
        <dbReference type="ARBA" id="ARBA00022723"/>
    </source>
</evidence>
<dbReference type="GO" id="GO:0046872">
    <property type="term" value="F:metal ion binding"/>
    <property type="evidence" value="ECO:0007669"/>
    <property type="project" value="UniProtKB-KW"/>
</dbReference>
<keyword evidence="3" id="KW-0805">Transcription regulation</keyword>
<evidence type="ECO:0000313" key="7">
    <source>
        <dbReference type="EMBL" id="CAE6534001.1"/>
    </source>
</evidence>
<dbReference type="PANTHER" id="PTHR47338">
    <property type="entry name" value="ZN(II)2CYS6 TRANSCRIPTION FACTOR (EUROFUNG)-RELATED"/>
    <property type="match status" value="1"/>
</dbReference>
<dbReference type="GO" id="GO:0000981">
    <property type="term" value="F:DNA-binding transcription factor activity, RNA polymerase II-specific"/>
    <property type="evidence" value="ECO:0007669"/>
    <property type="project" value="InterPro"/>
</dbReference>
<dbReference type="AlphaFoldDB" id="A0A8H3HP55"/>
<gene>
    <name evidence="7" type="ORF">RDB_LOCUS136405</name>
</gene>
<comment type="subcellular location">
    <subcellularLocation>
        <location evidence="1">Nucleus</location>
    </subcellularLocation>
</comment>
<accession>A0A8H3HP55</accession>
<evidence type="ECO:0000256" key="1">
    <source>
        <dbReference type="ARBA" id="ARBA00004123"/>
    </source>
</evidence>
<sequence length="499" mass="54904">MVERMEREGPAATTGLSPSPTYGLEAGFGATSGTGYAPTPGSSIAASGIAAPTGNYGTFSPFDHQSNSRLHYLDALITLPWDDAAESWSRLPDESHNFLVDIFMTYLPKSTIQLHAERFLSSLTLPDDNPRSIHPAMLASVYLLACYHWSDSLMSYEATFLAQARTLMQDSLAKKDRLFTGFIQSGILVTEYLLNRGRFREAYHQTIQTARFAMGCNLHKITSAVWRPNMSTGPSGLLPPPFDSIDLGERILAFWATFMLDQKCCIMGLPSSFAKVDDLDTRSRIDTVWPNSIVEYEEAHITHSDSMTLRFLCTDGPPISVQEGDDGFKIRLQSFALYKFAGDSEMAPDDVGLAITQFLRRLPALDSNGQVNMPTLTVAHVVAHAATIRLCARSSPTQTMDGRALEASLSCARIINVLNMTEYDMWYLDIVLSYVWTDCAKILARYIKEKEQCGTLAEGTRLRPALTAISGGLARAGQVYPVINSEVQMVESLIASLSG</sequence>
<protein>
    <recommendedName>
        <fullName evidence="9">Transcription factor domain-containing protein</fullName>
    </recommendedName>
</protein>
<dbReference type="PANTHER" id="PTHR47338:SF29">
    <property type="entry name" value="ZN(2)-C6 FUNGAL-TYPE DOMAIN-CONTAINING PROTEIN"/>
    <property type="match status" value="1"/>
</dbReference>
<dbReference type="EMBL" id="CAJMWZ010007187">
    <property type="protein sequence ID" value="CAE6534001.1"/>
    <property type="molecule type" value="Genomic_DNA"/>
</dbReference>
<evidence type="ECO:0000256" key="3">
    <source>
        <dbReference type="ARBA" id="ARBA00023015"/>
    </source>
</evidence>
<proteinExistence type="predicted"/>
<dbReference type="CDD" id="cd12148">
    <property type="entry name" value="fungal_TF_MHR"/>
    <property type="match status" value="1"/>
</dbReference>
<evidence type="ECO:0000256" key="6">
    <source>
        <dbReference type="SAM" id="MobiDB-lite"/>
    </source>
</evidence>
<evidence type="ECO:0000256" key="5">
    <source>
        <dbReference type="ARBA" id="ARBA00023242"/>
    </source>
</evidence>
<keyword evidence="5" id="KW-0539">Nucleus</keyword>
<evidence type="ECO:0000256" key="4">
    <source>
        <dbReference type="ARBA" id="ARBA00023163"/>
    </source>
</evidence>
<keyword evidence="4" id="KW-0804">Transcription</keyword>
<reference evidence="7" key="1">
    <citation type="submission" date="2021-01" db="EMBL/GenBank/DDBJ databases">
        <authorList>
            <person name="Kaushik A."/>
        </authorList>
    </citation>
    <scope>NUCLEOTIDE SEQUENCE</scope>
    <source>
        <strain evidence="7">Type strain: AG8-Rh-89/</strain>
    </source>
</reference>
<organism evidence="7 8">
    <name type="scientific">Rhizoctonia solani</name>
    <dbReference type="NCBI Taxonomy" id="456999"/>
    <lineage>
        <taxon>Eukaryota</taxon>
        <taxon>Fungi</taxon>
        <taxon>Dikarya</taxon>
        <taxon>Basidiomycota</taxon>
        <taxon>Agaricomycotina</taxon>
        <taxon>Agaricomycetes</taxon>
        <taxon>Cantharellales</taxon>
        <taxon>Ceratobasidiaceae</taxon>
        <taxon>Rhizoctonia</taxon>
    </lineage>
</organism>
<evidence type="ECO:0000313" key="8">
    <source>
        <dbReference type="Proteomes" id="UP000663850"/>
    </source>
</evidence>
<keyword evidence="2" id="KW-0479">Metal-binding</keyword>
<name>A0A8H3HP55_9AGAM</name>
<feature type="region of interest" description="Disordered" evidence="6">
    <location>
        <begin position="1"/>
        <end position="24"/>
    </location>
</feature>
<comment type="caution">
    <text evidence="7">The sequence shown here is derived from an EMBL/GenBank/DDBJ whole genome shotgun (WGS) entry which is preliminary data.</text>
</comment>
<dbReference type="GO" id="GO:0005634">
    <property type="term" value="C:nucleus"/>
    <property type="evidence" value="ECO:0007669"/>
    <property type="project" value="UniProtKB-SubCell"/>
</dbReference>